<comment type="similarity">
    <text evidence="1">Belongs to the GMC oxidoreductase family.</text>
</comment>
<evidence type="ECO:0000313" key="7">
    <source>
        <dbReference type="Proteomes" id="UP000531561"/>
    </source>
</evidence>
<comment type="cofactor">
    <cofactor evidence="2">
        <name>FAD</name>
        <dbReference type="ChEBI" id="CHEBI:57692"/>
    </cofactor>
</comment>
<name>A0A8H6ARH9_9HELO</name>
<dbReference type="InterPro" id="IPR012132">
    <property type="entry name" value="GMC_OxRdtase"/>
</dbReference>
<dbReference type="Pfam" id="PF00732">
    <property type="entry name" value="GMC_oxred_N"/>
    <property type="match status" value="1"/>
</dbReference>
<dbReference type="GeneID" id="59263132"/>
<evidence type="ECO:0000259" key="5">
    <source>
        <dbReference type="Pfam" id="PF05199"/>
    </source>
</evidence>
<evidence type="ECO:0000259" key="4">
    <source>
        <dbReference type="Pfam" id="PF00732"/>
    </source>
</evidence>
<dbReference type="SUPFAM" id="SSF51905">
    <property type="entry name" value="FAD/NAD(P)-binding domain"/>
    <property type="match status" value="1"/>
</dbReference>
<dbReference type="PANTHER" id="PTHR11552">
    <property type="entry name" value="GLUCOSE-METHANOL-CHOLINE GMC OXIDOREDUCTASE"/>
    <property type="match status" value="1"/>
</dbReference>
<feature type="domain" description="Glucose-methanol-choline oxidoreductase N-terminal" evidence="4">
    <location>
        <begin position="72"/>
        <end position="185"/>
    </location>
</feature>
<dbReference type="AlphaFoldDB" id="A0A8H6ARH9"/>
<reference evidence="6 7" key="1">
    <citation type="journal article" date="2020" name="Phytopathology">
        <title>A high-quality genome resource of Botrytis fragariae, a new and rapidly spreading fungal pathogen causing strawberry gray mold in the U.S.A.</title>
        <authorList>
            <person name="Wu Y."/>
            <person name="Saski C.A."/>
            <person name="Schnabel G."/>
            <person name="Xiao S."/>
            <person name="Hu M."/>
        </authorList>
    </citation>
    <scope>NUCLEOTIDE SEQUENCE [LARGE SCALE GENOMIC DNA]</scope>
    <source>
        <strain evidence="6 7">BVB16</strain>
    </source>
</reference>
<organism evidence="6 7">
    <name type="scientific">Botrytis fragariae</name>
    <dbReference type="NCBI Taxonomy" id="1964551"/>
    <lineage>
        <taxon>Eukaryota</taxon>
        <taxon>Fungi</taxon>
        <taxon>Dikarya</taxon>
        <taxon>Ascomycota</taxon>
        <taxon>Pezizomycotina</taxon>
        <taxon>Leotiomycetes</taxon>
        <taxon>Helotiales</taxon>
        <taxon>Sclerotiniaceae</taxon>
        <taxon>Botrytis</taxon>
    </lineage>
</organism>
<gene>
    <name evidence="6" type="ORF">Bfra_009088</name>
</gene>
<feature type="binding site" evidence="2">
    <location>
        <position position="105"/>
    </location>
    <ligand>
        <name>FAD</name>
        <dbReference type="ChEBI" id="CHEBI:57692"/>
    </ligand>
</feature>
<dbReference type="SUPFAM" id="SSF54373">
    <property type="entry name" value="FAD-linked reductases, C-terminal domain"/>
    <property type="match status" value="1"/>
</dbReference>
<keyword evidence="2" id="KW-0285">Flavoprotein</keyword>
<dbReference type="PIRSF" id="PIRSF000137">
    <property type="entry name" value="Alcohol_oxidase"/>
    <property type="match status" value="1"/>
</dbReference>
<comment type="caution">
    <text evidence="6">The sequence shown here is derived from an EMBL/GenBank/DDBJ whole genome shotgun (WGS) entry which is preliminary data.</text>
</comment>
<dbReference type="Gene3D" id="3.50.50.60">
    <property type="entry name" value="FAD/NAD(P)-binding domain"/>
    <property type="match status" value="1"/>
</dbReference>
<dbReference type="EMBL" id="JABFCT010000011">
    <property type="protein sequence ID" value="KAF5872060.1"/>
    <property type="molecule type" value="Genomic_DNA"/>
</dbReference>
<dbReference type="GO" id="GO:0050660">
    <property type="term" value="F:flavin adenine dinucleotide binding"/>
    <property type="evidence" value="ECO:0007669"/>
    <property type="project" value="InterPro"/>
</dbReference>
<keyword evidence="7" id="KW-1185">Reference proteome</keyword>
<dbReference type="InterPro" id="IPR036188">
    <property type="entry name" value="FAD/NAD-bd_sf"/>
</dbReference>
<evidence type="ECO:0000256" key="3">
    <source>
        <dbReference type="SAM" id="MobiDB-lite"/>
    </source>
</evidence>
<dbReference type="Proteomes" id="UP000531561">
    <property type="component" value="Unassembled WGS sequence"/>
</dbReference>
<evidence type="ECO:0000256" key="1">
    <source>
        <dbReference type="ARBA" id="ARBA00010790"/>
    </source>
</evidence>
<protein>
    <submittedName>
        <fullName evidence="6">Putative alcohol oxidase protein</fullName>
    </submittedName>
</protein>
<dbReference type="Pfam" id="PF05199">
    <property type="entry name" value="GMC_oxred_C"/>
    <property type="match status" value="1"/>
</dbReference>
<accession>A0A8H6ARH9</accession>
<proteinExistence type="inferred from homology"/>
<sequence length="429" mass="47967">MEKVVGEDVKNAEERGRGTRGQWVMKSFGYEEWGWRCLSVRSVLFRLGDYFANCIMIDASVDGLAMIYNTVTKDRKRNSTFHSFLSKEIALEREKNLTICTNTTVHRIEFSDDDGNPRASKVIFGSAEPTSAKAFEAKVKKEVIICSGGLGSPQVLMLSGIGPRQHPEEHSIKVIHDLPGVGSNFIYRSSKYSRCMGNPNFRIHYPSRRIPIKVILEFGKYLLFGTGIMSFPSQTLSFFIRSRSLNEDATGPHIKDSSSPNIEPTPTETTPLHLSNRQNLVPDIELIPLAVSAMDDMKEHQSTFSKMEIFRILAVICNPLSRSSVRLTSSSPHSFPAVDFGILSNPSDMILARRAVHLALAFGKTMVSSGFPLLRPVTFSSASQDLDVENENHEKMDKFIRHRVRNTLHYSSTCRMGSETDENAPGGVR</sequence>
<evidence type="ECO:0000256" key="2">
    <source>
        <dbReference type="PIRSR" id="PIRSR000137-2"/>
    </source>
</evidence>
<dbReference type="GO" id="GO:0016614">
    <property type="term" value="F:oxidoreductase activity, acting on CH-OH group of donors"/>
    <property type="evidence" value="ECO:0007669"/>
    <property type="project" value="InterPro"/>
</dbReference>
<dbReference type="Gene3D" id="3.30.560.10">
    <property type="entry name" value="Glucose Oxidase, domain 3"/>
    <property type="match status" value="1"/>
</dbReference>
<keyword evidence="2" id="KW-0274">FAD</keyword>
<feature type="domain" description="Glucose-methanol-choline oxidoreductase C-terminal" evidence="5">
    <location>
        <begin position="319"/>
        <end position="422"/>
    </location>
</feature>
<dbReference type="InterPro" id="IPR007867">
    <property type="entry name" value="GMC_OxRtase_C"/>
</dbReference>
<dbReference type="RefSeq" id="XP_037191006.1">
    <property type="nucleotide sequence ID" value="XM_037339440.1"/>
</dbReference>
<evidence type="ECO:0000313" key="6">
    <source>
        <dbReference type="EMBL" id="KAF5872060.1"/>
    </source>
</evidence>
<dbReference type="PANTHER" id="PTHR11552:SF219">
    <property type="entry name" value="GLUCOSE-METHANOL-CHOLINE OXIDOREDUCTASE N-TERMINAL DOMAIN-CONTAINING PROTEIN"/>
    <property type="match status" value="1"/>
</dbReference>
<dbReference type="OrthoDB" id="269227at2759"/>
<dbReference type="InterPro" id="IPR000172">
    <property type="entry name" value="GMC_OxRdtase_N"/>
</dbReference>
<feature type="region of interest" description="Disordered" evidence="3">
    <location>
        <begin position="249"/>
        <end position="273"/>
    </location>
</feature>